<dbReference type="OMA" id="MHMALAK"/>
<keyword evidence="2" id="KW-1185">Reference proteome</keyword>
<proteinExistence type="predicted"/>
<evidence type="ECO:0000313" key="1">
    <source>
        <dbReference type="EMBL" id="OBZ69940.1"/>
    </source>
</evidence>
<evidence type="ECO:0000313" key="2">
    <source>
        <dbReference type="Proteomes" id="UP000092993"/>
    </source>
</evidence>
<comment type="caution">
    <text evidence="1">The sequence shown here is derived from an EMBL/GenBank/DDBJ whole genome shotgun (WGS) entry which is preliminary data.</text>
</comment>
<dbReference type="OrthoDB" id="2735833at2759"/>
<reference evidence="1 2" key="1">
    <citation type="submission" date="2016-03" db="EMBL/GenBank/DDBJ databases">
        <title>Whole genome sequencing of Grifola frondosa 9006-11.</title>
        <authorList>
            <person name="Min B."/>
            <person name="Park H."/>
            <person name="Kim J.-G."/>
            <person name="Cho H."/>
            <person name="Oh Y.-L."/>
            <person name="Kong W.-S."/>
            <person name="Choi I.-G."/>
        </authorList>
    </citation>
    <scope>NUCLEOTIDE SEQUENCE [LARGE SCALE GENOMIC DNA]</scope>
    <source>
        <strain evidence="1 2">9006-11</strain>
    </source>
</reference>
<protein>
    <submittedName>
        <fullName evidence="1">Uncharacterized protein</fullName>
    </submittedName>
</protein>
<organism evidence="1 2">
    <name type="scientific">Grifola frondosa</name>
    <name type="common">Maitake</name>
    <name type="synonym">Polyporus frondosus</name>
    <dbReference type="NCBI Taxonomy" id="5627"/>
    <lineage>
        <taxon>Eukaryota</taxon>
        <taxon>Fungi</taxon>
        <taxon>Dikarya</taxon>
        <taxon>Basidiomycota</taxon>
        <taxon>Agaricomycotina</taxon>
        <taxon>Agaricomycetes</taxon>
        <taxon>Polyporales</taxon>
        <taxon>Grifolaceae</taxon>
        <taxon>Grifola</taxon>
    </lineage>
</organism>
<accession>A0A1C7LZ06</accession>
<name>A0A1C7LZ06_GRIFR</name>
<gene>
    <name evidence="1" type="ORF">A0H81_10521</name>
</gene>
<sequence length="273" mass="30882">MSTYPVPHISQIFNQRSQGGAVETIADIVKDFKMKAEQRATCDCEKYFLMTKLAPSFGTLDAASIKNIDEEVKIMLATMHMALAKTPLHERSADKMVEICVNNLPLFEMEMDPALYVDRTAYITKPMEFFNFAKHKNMSVINETYAWFTSAVLDADIINSTQIDIGVFSEIMVTMGAVMQCFQHDVKKNEILEKKIVDIGVLRYPDIENPYLKVYRIRLTAWCDTTHVLVGRPPNGITGTCNMRCFSPILNKIASLQAITIDKLLAEADVMFD</sequence>
<dbReference type="Proteomes" id="UP000092993">
    <property type="component" value="Unassembled WGS sequence"/>
</dbReference>
<dbReference type="AlphaFoldDB" id="A0A1C7LZ06"/>
<dbReference type="EMBL" id="LUGG01000015">
    <property type="protein sequence ID" value="OBZ69940.1"/>
    <property type="molecule type" value="Genomic_DNA"/>
</dbReference>